<keyword evidence="3" id="KW-1185">Reference proteome</keyword>
<organism evidence="2 3">
    <name type="scientific">Desulfolutivibrio sulfodismutans</name>
    <dbReference type="NCBI Taxonomy" id="63561"/>
    <lineage>
        <taxon>Bacteria</taxon>
        <taxon>Pseudomonadati</taxon>
        <taxon>Thermodesulfobacteriota</taxon>
        <taxon>Desulfovibrionia</taxon>
        <taxon>Desulfovibrionales</taxon>
        <taxon>Desulfovibrionaceae</taxon>
        <taxon>Desulfolutivibrio</taxon>
    </lineage>
</organism>
<comment type="caution">
    <text evidence="2">The sequence shown here is derived from an EMBL/GenBank/DDBJ whole genome shotgun (WGS) entry which is preliminary data.</text>
</comment>
<feature type="chain" id="PRO_5029774397" evidence="1">
    <location>
        <begin position="23"/>
        <end position="172"/>
    </location>
</feature>
<feature type="signal peptide" evidence="1">
    <location>
        <begin position="1"/>
        <end position="22"/>
    </location>
</feature>
<evidence type="ECO:0000313" key="3">
    <source>
        <dbReference type="Proteomes" id="UP000469724"/>
    </source>
</evidence>
<dbReference type="RefSeq" id="WP_163303012.1">
    <property type="nucleotide sequence ID" value="NZ_JAAGRQ010000069.1"/>
</dbReference>
<name>A0A7K3NP35_9BACT</name>
<gene>
    <name evidence="2" type="ORF">G3N56_14440</name>
</gene>
<keyword evidence="1" id="KW-0732">Signal</keyword>
<reference evidence="2 3" key="1">
    <citation type="submission" date="2020-02" db="EMBL/GenBank/DDBJ databases">
        <title>Comparative genomics of sulfur disproportionating microorganisms.</title>
        <authorList>
            <person name="Ward L.M."/>
            <person name="Bertran E."/>
            <person name="Johnston D.T."/>
        </authorList>
    </citation>
    <scope>NUCLEOTIDE SEQUENCE [LARGE SCALE GENOMIC DNA]</scope>
    <source>
        <strain evidence="2 3">DSM 3696</strain>
    </source>
</reference>
<evidence type="ECO:0000313" key="2">
    <source>
        <dbReference type="EMBL" id="NDY57931.1"/>
    </source>
</evidence>
<accession>A0A7K3NP35</accession>
<dbReference type="AlphaFoldDB" id="A0A7K3NP35"/>
<evidence type="ECO:0000256" key="1">
    <source>
        <dbReference type="SAM" id="SignalP"/>
    </source>
</evidence>
<dbReference type="Proteomes" id="UP000469724">
    <property type="component" value="Unassembled WGS sequence"/>
</dbReference>
<proteinExistence type="predicted"/>
<protein>
    <submittedName>
        <fullName evidence="2">Uncharacterized protein</fullName>
    </submittedName>
</protein>
<dbReference type="EMBL" id="JAAGRQ010000069">
    <property type="protein sequence ID" value="NDY57931.1"/>
    <property type="molecule type" value="Genomic_DNA"/>
</dbReference>
<sequence length="172" mass="19085">MKTLSWAIGILIVFFASSTSLAQVKVLSGNNEFLGYYHTSHYDSGVNSYIEVYNPTWNAVFAISPHSLDMFCVTGDIILFSQINCFGNLYMRYKIVPYVISNNGNFYRTTGDMQIITARSSSANGTCTNINENVTVHQLEVVSPPSFTEYFSGPLKFNNESGMKTVVVPLGN</sequence>